<comment type="caution">
    <text evidence="5">The sequence shown here is derived from an EMBL/GenBank/DDBJ whole genome shotgun (WGS) entry which is preliminary data.</text>
</comment>
<dbReference type="CDD" id="cd13964">
    <property type="entry name" value="PT_UbiA_1"/>
    <property type="match status" value="1"/>
</dbReference>
<dbReference type="InterPro" id="IPR050475">
    <property type="entry name" value="Prenyltransferase_related"/>
</dbReference>
<comment type="subcellular location">
    <subcellularLocation>
        <location evidence="1">Membrane</location>
        <topology evidence="1">Multi-pass membrane protein</topology>
    </subcellularLocation>
</comment>
<dbReference type="Proteomes" id="UP001225605">
    <property type="component" value="Unassembled WGS sequence"/>
</dbReference>
<dbReference type="PANTHER" id="PTHR42723">
    <property type="entry name" value="CHLOROPHYLL SYNTHASE"/>
    <property type="match status" value="1"/>
</dbReference>
<keyword evidence="3" id="KW-1133">Transmembrane helix</keyword>
<dbReference type="EMBL" id="NSDM01000013">
    <property type="protein sequence ID" value="MDQ2587723.1"/>
    <property type="molecule type" value="Genomic_DNA"/>
</dbReference>
<evidence type="ECO:0000256" key="3">
    <source>
        <dbReference type="ARBA" id="ARBA00022989"/>
    </source>
</evidence>
<protein>
    <submittedName>
        <fullName evidence="5">4-hydroxybenzoate polyprenyltransferase</fullName>
    </submittedName>
</protein>
<dbReference type="RefSeq" id="WP_306749323.1">
    <property type="nucleotide sequence ID" value="NZ_NSDM01000013.1"/>
</dbReference>
<accession>A0ABU0X6I6</accession>
<dbReference type="PANTHER" id="PTHR42723:SF1">
    <property type="entry name" value="CHLOROPHYLL SYNTHASE, CHLOROPLASTIC"/>
    <property type="match status" value="1"/>
</dbReference>
<dbReference type="NCBIfam" id="NF045897">
    <property type="entry name" value="SCO3242_trans"/>
    <property type="match status" value="1"/>
</dbReference>
<evidence type="ECO:0000256" key="2">
    <source>
        <dbReference type="ARBA" id="ARBA00022692"/>
    </source>
</evidence>
<dbReference type="Gene3D" id="1.10.357.140">
    <property type="entry name" value="UbiA prenyltransferase"/>
    <property type="match status" value="1"/>
</dbReference>
<keyword evidence="4" id="KW-0472">Membrane</keyword>
<gene>
    <name evidence="5" type="ORF">CKY47_27785</name>
</gene>
<sequence>MNPYLRLVRAPAALTVLGDAVAGAGGVLRGRRLLLPLSSVALYWAGMALNDWSDRAVDAVERPERPIPSGHVSPGAALAVAGGLTGVGLGLAAYAGGRRSLATAGALAGAVWAYDAVLKNTVLGPVAMAACRGLDVLLGAGPGGRRAALPAAGALAAHTLGVTALSRGEVHGTSPSVARAALVGTCATAVAVAARGPRSAVGALGYAALVGRAQLAALEDPSAGRVRAATVAGIHGMVPLQAALVARGPLRSALAVACALPLARRFGRKVGPT</sequence>
<evidence type="ECO:0000256" key="1">
    <source>
        <dbReference type="ARBA" id="ARBA00004141"/>
    </source>
</evidence>
<keyword evidence="6" id="KW-1185">Reference proteome</keyword>
<dbReference type="InterPro" id="IPR000537">
    <property type="entry name" value="UbiA_prenyltransferase"/>
</dbReference>
<reference evidence="5 6" key="1">
    <citation type="submission" date="2017-06" db="EMBL/GenBank/DDBJ databases">
        <title>Cultured bacterium strain Saccharothrix yanglingensis Hhs.015.</title>
        <authorList>
            <person name="Xia Y."/>
        </authorList>
    </citation>
    <scope>NUCLEOTIDE SEQUENCE [LARGE SCALE GENOMIC DNA]</scope>
    <source>
        <strain evidence="5 6">Hhs.015</strain>
    </source>
</reference>
<dbReference type="Pfam" id="PF01040">
    <property type="entry name" value="UbiA"/>
    <property type="match status" value="1"/>
</dbReference>
<name>A0ABU0X6I6_9PSEU</name>
<evidence type="ECO:0000313" key="6">
    <source>
        <dbReference type="Proteomes" id="UP001225605"/>
    </source>
</evidence>
<evidence type="ECO:0000256" key="4">
    <source>
        <dbReference type="ARBA" id="ARBA00023136"/>
    </source>
</evidence>
<organism evidence="5 6">
    <name type="scientific">Saccharothrix yanglingensis</name>
    <dbReference type="NCBI Taxonomy" id="659496"/>
    <lineage>
        <taxon>Bacteria</taxon>
        <taxon>Bacillati</taxon>
        <taxon>Actinomycetota</taxon>
        <taxon>Actinomycetes</taxon>
        <taxon>Pseudonocardiales</taxon>
        <taxon>Pseudonocardiaceae</taxon>
        <taxon>Saccharothrix</taxon>
    </lineage>
</organism>
<evidence type="ECO:0000313" key="5">
    <source>
        <dbReference type="EMBL" id="MDQ2587723.1"/>
    </source>
</evidence>
<keyword evidence="2" id="KW-0812">Transmembrane</keyword>
<proteinExistence type="predicted"/>
<dbReference type="InterPro" id="IPR044878">
    <property type="entry name" value="UbiA_sf"/>
</dbReference>